<feature type="region of interest" description="Disordered" evidence="1">
    <location>
        <begin position="95"/>
        <end position="122"/>
    </location>
</feature>
<feature type="compositionally biased region" description="Low complexity" evidence="1">
    <location>
        <begin position="18"/>
        <end position="27"/>
    </location>
</feature>
<protein>
    <submittedName>
        <fullName evidence="2">Uncharacterized protein</fullName>
    </submittedName>
</protein>
<evidence type="ECO:0000313" key="2">
    <source>
        <dbReference type="EMBL" id="TNY24198.1"/>
    </source>
</evidence>
<comment type="caution">
    <text evidence="2">The sequence shown here is derived from an EMBL/GenBank/DDBJ whole genome shotgun (WGS) entry which is preliminary data.</text>
</comment>
<keyword evidence="3" id="KW-1185">Reference proteome</keyword>
<sequence>MRSEDVNSARGRRRRGRTSISRSTASSGDRHGRRSLLPASRNAPRRPARPGAHAFPLLLSPVAPVYRVQHGPAHGPDIAPAVEAFTCTQATTACWPQPPAAAPTRAASPRESSGSVPKSCASHPFDRPAAVKASRARACCSFHARATRPADLSRVSLRLDAFARARSSARRGSQGGAGRLTFLPAFPSSSSSCAAAGDHLPLHLVCLRTDTCPTRPRFAIVSDPRVARASCLRPVAVMRCPVARCRRRGGPARTRRPAPPRPASVARRWTALPCELHGLSILFAHECALH</sequence>
<feature type="region of interest" description="Disordered" evidence="1">
    <location>
        <begin position="1"/>
        <end position="52"/>
    </location>
</feature>
<dbReference type="EMBL" id="SOZI01000004">
    <property type="protein sequence ID" value="TNY24198.1"/>
    <property type="molecule type" value="Genomic_DNA"/>
</dbReference>
<dbReference type="AlphaFoldDB" id="A0A5C5G509"/>
<evidence type="ECO:0000256" key="1">
    <source>
        <dbReference type="SAM" id="MobiDB-lite"/>
    </source>
</evidence>
<evidence type="ECO:0000313" key="3">
    <source>
        <dbReference type="Proteomes" id="UP000311382"/>
    </source>
</evidence>
<reference evidence="2 3" key="1">
    <citation type="submission" date="2019-03" db="EMBL/GenBank/DDBJ databases">
        <title>Rhodosporidium diobovatum UCD-FST 08-225 genome sequencing, assembly, and annotation.</title>
        <authorList>
            <person name="Fakankun I.U."/>
            <person name="Fristensky B."/>
            <person name="Levin D.B."/>
        </authorList>
    </citation>
    <scope>NUCLEOTIDE SEQUENCE [LARGE SCALE GENOMIC DNA]</scope>
    <source>
        <strain evidence="2 3">UCD-FST 08-225</strain>
    </source>
</reference>
<organism evidence="2 3">
    <name type="scientific">Rhodotorula diobovata</name>
    <dbReference type="NCBI Taxonomy" id="5288"/>
    <lineage>
        <taxon>Eukaryota</taxon>
        <taxon>Fungi</taxon>
        <taxon>Dikarya</taxon>
        <taxon>Basidiomycota</taxon>
        <taxon>Pucciniomycotina</taxon>
        <taxon>Microbotryomycetes</taxon>
        <taxon>Sporidiobolales</taxon>
        <taxon>Sporidiobolaceae</taxon>
        <taxon>Rhodotorula</taxon>
    </lineage>
</organism>
<gene>
    <name evidence="2" type="ORF">DMC30DRAFT_387571</name>
</gene>
<dbReference type="Proteomes" id="UP000311382">
    <property type="component" value="Unassembled WGS sequence"/>
</dbReference>
<proteinExistence type="predicted"/>
<accession>A0A5C5G509</accession>
<name>A0A5C5G509_9BASI</name>